<accession>A0A0E9SBZ3</accession>
<reference evidence="1" key="2">
    <citation type="journal article" date="2015" name="Fish Shellfish Immunol.">
        <title>Early steps in the European eel (Anguilla anguilla)-Vibrio vulnificus interaction in the gills: Role of the RtxA13 toxin.</title>
        <authorList>
            <person name="Callol A."/>
            <person name="Pajuelo D."/>
            <person name="Ebbesson L."/>
            <person name="Teles M."/>
            <person name="MacKenzie S."/>
            <person name="Amaro C."/>
        </authorList>
    </citation>
    <scope>NUCLEOTIDE SEQUENCE</scope>
</reference>
<proteinExistence type="predicted"/>
<dbReference type="AlphaFoldDB" id="A0A0E9SBZ3"/>
<sequence length="39" mass="4607">MNSITCRNHNVHSDVLHYSFGKPKLSYKDTQVQTHFIFL</sequence>
<dbReference type="EMBL" id="GBXM01069811">
    <property type="protein sequence ID" value="JAH38766.1"/>
    <property type="molecule type" value="Transcribed_RNA"/>
</dbReference>
<organism evidence="1">
    <name type="scientific">Anguilla anguilla</name>
    <name type="common">European freshwater eel</name>
    <name type="synonym">Muraena anguilla</name>
    <dbReference type="NCBI Taxonomy" id="7936"/>
    <lineage>
        <taxon>Eukaryota</taxon>
        <taxon>Metazoa</taxon>
        <taxon>Chordata</taxon>
        <taxon>Craniata</taxon>
        <taxon>Vertebrata</taxon>
        <taxon>Euteleostomi</taxon>
        <taxon>Actinopterygii</taxon>
        <taxon>Neopterygii</taxon>
        <taxon>Teleostei</taxon>
        <taxon>Anguilliformes</taxon>
        <taxon>Anguillidae</taxon>
        <taxon>Anguilla</taxon>
    </lineage>
</organism>
<name>A0A0E9SBZ3_ANGAN</name>
<reference evidence="1" key="1">
    <citation type="submission" date="2014-11" db="EMBL/GenBank/DDBJ databases">
        <authorList>
            <person name="Amaro Gonzalez C."/>
        </authorList>
    </citation>
    <scope>NUCLEOTIDE SEQUENCE</scope>
</reference>
<evidence type="ECO:0000313" key="1">
    <source>
        <dbReference type="EMBL" id="JAH38766.1"/>
    </source>
</evidence>
<protein>
    <submittedName>
        <fullName evidence="1">Uncharacterized protein</fullName>
    </submittedName>
</protein>